<evidence type="ECO:0008006" key="4">
    <source>
        <dbReference type="Google" id="ProtNLM"/>
    </source>
</evidence>
<sequence length="651" mass="72004">MSSPTQKRAASSPRAGDETRSKRQKTDSEQAIEQVEPAEVQQMAEDPQSEELPANGAGPEAETRKGKAKRPATKDLFTPFKPTIEVPDTADPSWGIVPYPSGEPEAHPDSPPAKTSDAATSVPLWEDRKFKFKQGQHHKYFGNYAENEDGPDLDQNDNLMMTLMDMRPISKKNQEPRRRPTTYIMEHGKPKDWNDARTIKLLNDRRRDAVNRITCDPPFTETEREYLAELIQEHPNASITELTERFNYRFKGDFVEKVGFGFEEQHPGRTIESVRYEYLSWKQTYDKGEVPRPKRAPGDVTAKQKKVNKLAEEHVAKFGPQEEDLSSDEPTPSDVEDDATEKSKPKAKSPNVKGKATAKTTKVTKAKVTKATKVTRKTKKATKAELSKKLIVDSDEEADSPKLAPEEEDLLDLAGYNNPSQVRSSSPLDQNKQNDAADFLEGEVEIAVPVTRSWTPSTSLNRKRSAASEKPVSRKSSRTAPSATEKTTEKPESRKSSTTAAMVPEIVADQLAPRKSSGAGQVGTENIAEQSKSRKSSTAEPTVTVNAADPPIRASSPPVQIPGLTLIRPEDTIEPTTEPTPEAPEQLATPVNSRIRQLSSEEQYVSENVDTHYPHPVAGEPEDKEISALSIDAAVEVDVTEALDAPLLFRV</sequence>
<feature type="region of interest" description="Disordered" evidence="1">
    <location>
        <begin position="1"/>
        <end position="122"/>
    </location>
</feature>
<protein>
    <recommendedName>
        <fullName evidence="4">Myb-like domain-containing protein</fullName>
    </recommendedName>
</protein>
<feature type="compositionally biased region" description="Basic residues" evidence="1">
    <location>
        <begin position="362"/>
        <end position="381"/>
    </location>
</feature>
<reference evidence="2" key="1">
    <citation type="journal article" date="2020" name="Stud. Mycol.">
        <title>101 Dothideomycetes genomes: a test case for predicting lifestyles and emergence of pathogens.</title>
        <authorList>
            <person name="Haridas S."/>
            <person name="Albert R."/>
            <person name="Binder M."/>
            <person name="Bloem J."/>
            <person name="Labutti K."/>
            <person name="Salamov A."/>
            <person name="Andreopoulos B."/>
            <person name="Baker S."/>
            <person name="Barry K."/>
            <person name="Bills G."/>
            <person name="Bluhm B."/>
            <person name="Cannon C."/>
            <person name="Castanera R."/>
            <person name="Culley D."/>
            <person name="Daum C."/>
            <person name="Ezra D."/>
            <person name="Gonzalez J."/>
            <person name="Henrissat B."/>
            <person name="Kuo A."/>
            <person name="Liang C."/>
            <person name="Lipzen A."/>
            <person name="Lutzoni F."/>
            <person name="Magnuson J."/>
            <person name="Mondo S."/>
            <person name="Nolan M."/>
            <person name="Ohm R."/>
            <person name="Pangilinan J."/>
            <person name="Park H.-J."/>
            <person name="Ramirez L."/>
            <person name="Alfaro M."/>
            <person name="Sun H."/>
            <person name="Tritt A."/>
            <person name="Yoshinaga Y."/>
            <person name="Zwiers L.-H."/>
            <person name="Turgeon B."/>
            <person name="Goodwin S."/>
            <person name="Spatafora J."/>
            <person name="Crous P."/>
            <person name="Grigoriev I."/>
        </authorList>
    </citation>
    <scope>NUCLEOTIDE SEQUENCE</scope>
    <source>
        <strain evidence="2">CBS 123094</strain>
    </source>
</reference>
<dbReference type="AlphaFoldDB" id="A0A6A5WPQ0"/>
<gene>
    <name evidence="2" type="ORF">P154DRAFT_561125</name>
</gene>
<proteinExistence type="predicted"/>
<feature type="region of interest" description="Disordered" evidence="1">
    <location>
        <begin position="288"/>
        <end position="307"/>
    </location>
</feature>
<dbReference type="EMBL" id="ML977571">
    <property type="protein sequence ID" value="KAF2003682.1"/>
    <property type="molecule type" value="Genomic_DNA"/>
</dbReference>
<feature type="compositionally biased region" description="Basic and acidic residues" evidence="1">
    <location>
        <begin position="486"/>
        <end position="495"/>
    </location>
</feature>
<evidence type="ECO:0000313" key="2">
    <source>
        <dbReference type="EMBL" id="KAF2003682.1"/>
    </source>
</evidence>
<feature type="compositionally biased region" description="Polar residues" evidence="1">
    <location>
        <begin position="523"/>
        <end position="545"/>
    </location>
</feature>
<accession>A0A6A5WPQ0</accession>
<feature type="region of interest" description="Disordered" evidence="1">
    <location>
        <begin position="316"/>
        <end position="591"/>
    </location>
</feature>
<keyword evidence="3" id="KW-1185">Reference proteome</keyword>
<name>A0A6A5WPQ0_9PLEO</name>
<evidence type="ECO:0000256" key="1">
    <source>
        <dbReference type="SAM" id="MobiDB-lite"/>
    </source>
</evidence>
<evidence type="ECO:0000313" key="3">
    <source>
        <dbReference type="Proteomes" id="UP000799779"/>
    </source>
</evidence>
<dbReference type="Proteomes" id="UP000799779">
    <property type="component" value="Unassembled WGS sequence"/>
</dbReference>
<feature type="compositionally biased region" description="Low complexity" evidence="1">
    <location>
        <begin position="574"/>
        <end position="590"/>
    </location>
</feature>
<feature type="compositionally biased region" description="Basic and acidic residues" evidence="1">
    <location>
        <begin position="382"/>
        <end position="392"/>
    </location>
</feature>
<dbReference type="OrthoDB" id="3786150at2759"/>
<feature type="compositionally biased region" description="Basic and acidic residues" evidence="1">
    <location>
        <begin position="15"/>
        <end position="28"/>
    </location>
</feature>
<feature type="compositionally biased region" description="Polar residues" evidence="1">
    <location>
        <begin position="417"/>
        <end position="434"/>
    </location>
</feature>
<feature type="compositionally biased region" description="Low complexity" evidence="1">
    <location>
        <begin position="352"/>
        <end position="361"/>
    </location>
</feature>
<organism evidence="2 3">
    <name type="scientific">Amniculicola lignicola CBS 123094</name>
    <dbReference type="NCBI Taxonomy" id="1392246"/>
    <lineage>
        <taxon>Eukaryota</taxon>
        <taxon>Fungi</taxon>
        <taxon>Dikarya</taxon>
        <taxon>Ascomycota</taxon>
        <taxon>Pezizomycotina</taxon>
        <taxon>Dothideomycetes</taxon>
        <taxon>Pleosporomycetidae</taxon>
        <taxon>Pleosporales</taxon>
        <taxon>Amniculicolaceae</taxon>
        <taxon>Amniculicola</taxon>
    </lineage>
</organism>